<evidence type="ECO:0000256" key="8">
    <source>
        <dbReference type="ARBA" id="ARBA00023027"/>
    </source>
</evidence>
<dbReference type="NCBIfam" id="TIGR00125">
    <property type="entry name" value="cyt_tran_rel"/>
    <property type="match status" value="1"/>
</dbReference>
<reference evidence="12" key="1">
    <citation type="submission" date="2021-01" db="EMBL/GenBank/DDBJ databases">
        <title>Draft genome sequence of Acholeplasmataceae bacterium strain Mahy22.</title>
        <authorList>
            <person name="Watanabe M."/>
            <person name="Kojima H."/>
            <person name="Fukui M."/>
        </authorList>
    </citation>
    <scope>NUCLEOTIDE SEQUENCE</scope>
    <source>
        <strain evidence="12">Mahy22</strain>
    </source>
</reference>
<sequence length="189" mass="22311">MNIIYGGSFNPPTIAHLHIIITLLKTFENSKVIVLPVGNDYKKPDLIDFNHRFLMLKLLIETEKKDIVISDLENHSGYSGTLKALEDLSKTYEQLHFVIGSDHLESLKTWISYQDLLDKYPFIVMNRNHFMTKEQAEMMFKDVNHKFIFIDFDMDVSSSKIREDIDKNKKYLTNEVYQYIKNHKLYEVL</sequence>
<dbReference type="GO" id="GO:0005524">
    <property type="term" value="F:ATP binding"/>
    <property type="evidence" value="ECO:0007669"/>
    <property type="project" value="UniProtKB-KW"/>
</dbReference>
<keyword evidence="13" id="KW-1185">Reference proteome</keyword>
<evidence type="ECO:0000256" key="9">
    <source>
        <dbReference type="ARBA" id="ARBA00048721"/>
    </source>
</evidence>
<dbReference type="KEGG" id="manr:MPAN_007280"/>
<comment type="similarity">
    <text evidence="10">Belongs to the NadD family.</text>
</comment>
<evidence type="ECO:0000313" key="13">
    <source>
        <dbReference type="Proteomes" id="UP000620133"/>
    </source>
</evidence>
<comment type="catalytic activity">
    <reaction evidence="9 10">
        <text>nicotinate beta-D-ribonucleotide + ATP + H(+) = deamido-NAD(+) + diphosphate</text>
        <dbReference type="Rhea" id="RHEA:22860"/>
        <dbReference type="ChEBI" id="CHEBI:15378"/>
        <dbReference type="ChEBI" id="CHEBI:30616"/>
        <dbReference type="ChEBI" id="CHEBI:33019"/>
        <dbReference type="ChEBI" id="CHEBI:57502"/>
        <dbReference type="ChEBI" id="CHEBI:58437"/>
        <dbReference type="EC" id="2.7.7.18"/>
    </reaction>
</comment>
<gene>
    <name evidence="10 12" type="primary">nadD</name>
    <name evidence="12" type="ORF">MPAN_007280</name>
</gene>
<evidence type="ECO:0000313" key="12">
    <source>
        <dbReference type="EMBL" id="BCR35835.1"/>
    </source>
</evidence>
<dbReference type="Pfam" id="PF01467">
    <property type="entry name" value="CTP_transf_like"/>
    <property type="match status" value="1"/>
</dbReference>
<dbReference type="CDD" id="cd02165">
    <property type="entry name" value="NMNAT"/>
    <property type="match status" value="1"/>
</dbReference>
<dbReference type="HAMAP" id="MF_00244">
    <property type="entry name" value="NaMN_adenylyltr"/>
    <property type="match status" value="1"/>
</dbReference>
<evidence type="ECO:0000256" key="6">
    <source>
        <dbReference type="ARBA" id="ARBA00022741"/>
    </source>
</evidence>
<dbReference type="NCBIfam" id="TIGR00482">
    <property type="entry name" value="nicotinate (nicotinamide) nucleotide adenylyltransferase"/>
    <property type="match status" value="1"/>
</dbReference>
<dbReference type="PANTHER" id="PTHR39321:SF3">
    <property type="entry name" value="PHOSPHOPANTETHEINE ADENYLYLTRANSFERASE"/>
    <property type="match status" value="1"/>
</dbReference>
<keyword evidence="6 10" id="KW-0547">Nucleotide-binding</keyword>
<feature type="domain" description="Cytidyltransferase-like" evidence="11">
    <location>
        <begin position="4"/>
        <end position="163"/>
    </location>
</feature>
<dbReference type="InterPro" id="IPR014729">
    <property type="entry name" value="Rossmann-like_a/b/a_fold"/>
</dbReference>
<keyword evidence="3 10" id="KW-0662">Pyridine nucleotide biosynthesis</keyword>
<evidence type="ECO:0000256" key="2">
    <source>
        <dbReference type="ARBA" id="ARBA00005019"/>
    </source>
</evidence>
<dbReference type="Gene3D" id="3.40.50.620">
    <property type="entry name" value="HUPs"/>
    <property type="match status" value="1"/>
</dbReference>
<dbReference type="PANTHER" id="PTHR39321">
    <property type="entry name" value="NICOTINATE-NUCLEOTIDE ADENYLYLTRANSFERASE-RELATED"/>
    <property type="match status" value="1"/>
</dbReference>
<keyword evidence="8 10" id="KW-0520">NAD</keyword>
<evidence type="ECO:0000256" key="1">
    <source>
        <dbReference type="ARBA" id="ARBA00002324"/>
    </source>
</evidence>
<accession>A0A7U9TGP6</accession>
<evidence type="ECO:0000256" key="7">
    <source>
        <dbReference type="ARBA" id="ARBA00022840"/>
    </source>
</evidence>
<keyword evidence="7 10" id="KW-0067">ATP-binding</keyword>
<dbReference type="EC" id="2.7.7.18" evidence="10"/>
<dbReference type="SUPFAM" id="SSF52374">
    <property type="entry name" value="Nucleotidylyl transferase"/>
    <property type="match status" value="1"/>
</dbReference>
<evidence type="ECO:0000256" key="5">
    <source>
        <dbReference type="ARBA" id="ARBA00022695"/>
    </source>
</evidence>
<dbReference type="InterPro" id="IPR004821">
    <property type="entry name" value="Cyt_trans-like"/>
</dbReference>
<protein>
    <recommendedName>
        <fullName evidence="10">Probable nicotinate-nucleotide adenylyltransferase</fullName>
        <ecNumber evidence="10">2.7.7.18</ecNumber>
    </recommendedName>
    <alternativeName>
        <fullName evidence="10">Deamido-NAD(+) diphosphorylase</fullName>
    </alternativeName>
    <alternativeName>
        <fullName evidence="10">Deamido-NAD(+) pyrophosphorylase</fullName>
    </alternativeName>
    <alternativeName>
        <fullName evidence="10">Nicotinate mononucleotide adenylyltransferase</fullName>
        <shortName evidence="10">NaMN adenylyltransferase</shortName>
    </alternativeName>
</protein>
<dbReference type="GO" id="GO:0009435">
    <property type="term" value="P:NAD+ biosynthetic process"/>
    <property type="evidence" value="ECO:0007669"/>
    <property type="project" value="UniProtKB-UniRule"/>
</dbReference>
<keyword evidence="5 10" id="KW-0548">Nucleotidyltransferase</keyword>
<name>A0A7U9TGP6_9MOLU</name>
<comment type="function">
    <text evidence="1 10">Catalyzes the reversible adenylation of nicotinate mononucleotide (NaMN) to nicotinic acid adenine dinucleotide (NaAD).</text>
</comment>
<keyword evidence="4 10" id="KW-0808">Transferase</keyword>
<dbReference type="Proteomes" id="UP000620133">
    <property type="component" value="Chromosome"/>
</dbReference>
<organism evidence="12 13">
    <name type="scientific">Mariniplasma anaerobium</name>
    <dbReference type="NCBI Taxonomy" id="2735436"/>
    <lineage>
        <taxon>Bacteria</taxon>
        <taxon>Bacillati</taxon>
        <taxon>Mycoplasmatota</taxon>
        <taxon>Mollicutes</taxon>
        <taxon>Acholeplasmatales</taxon>
        <taxon>Acholeplasmataceae</taxon>
        <taxon>Mariniplasma</taxon>
    </lineage>
</organism>
<evidence type="ECO:0000256" key="10">
    <source>
        <dbReference type="HAMAP-Rule" id="MF_00244"/>
    </source>
</evidence>
<evidence type="ECO:0000256" key="3">
    <source>
        <dbReference type="ARBA" id="ARBA00022642"/>
    </source>
</evidence>
<dbReference type="AlphaFoldDB" id="A0A7U9TGP6"/>
<dbReference type="InterPro" id="IPR005248">
    <property type="entry name" value="NadD/NMNAT"/>
</dbReference>
<proteinExistence type="inferred from homology"/>
<comment type="pathway">
    <text evidence="2 10">Cofactor biosynthesis; NAD(+) biosynthesis; deamido-NAD(+) from nicotinate D-ribonucleotide: step 1/1.</text>
</comment>
<dbReference type="GO" id="GO:0004515">
    <property type="term" value="F:nicotinate-nucleotide adenylyltransferase activity"/>
    <property type="evidence" value="ECO:0007669"/>
    <property type="project" value="UniProtKB-UniRule"/>
</dbReference>
<evidence type="ECO:0000256" key="4">
    <source>
        <dbReference type="ARBA" id="ARBA00022679"/>
    </source>
</evidence>
<dbReference type="UniPathway" id="UPA00253">
    <property type="reaction ID" value="UER00332"/>
</dbReference>
<evidence type="ECO:0000259" key="11">
    <source>
        <dbReference type="Pfam" id="PF01467"/>
    </source>
</evidence>
<dbReference type="RefSeq" id="WP_176238669.1">
    <property type="nucleotide sequence ID" value="NZ_AP024412.1"/>
</dbReference>
<dbReference type="EMBL" id="AP024412">
    <property type="protein sequence ID" value="BCR35835.1"/>
    <property type="molecule type" value="Genomic_DNA"/>
</dbReference>